<evidence type="ECO:0000313" key="3">
    <source>
        <dbReference type="Proteomes" id="UP001652741"/>
    </source>
</evidence>
<feature type="compositionally biased region" description="Basic and acidic residues" evidence="1">
    <location>
        <begin position="214"/>
        <end position="232"/>
    </location>
</feature>
<evidence type="ECO:0000256" key="1">
    <source>
        <dbReference type="SAM" id="MobiDB-lite"/>
    </source>
</evidence>
<feature type="signal peptide" evidence="2">
    <location>
        <begin position="1"/>
        <end position="24"/>
    </location>
</feature>
<reference evidence="4" key="1">
    <citation type="submission" date="2025-08" db="UniProtKB">
        <authorList>
            <consortium name="RefSeq"/>
        </authorList>
    </citation>
    <scope>IDENTIFICATION</scope>
</reference>
<gene>
    <name evidence="4" type="primary">LOC106590818</name>
</gene>
<dbReference type="Proteomes" id="UP001652741">
    <property type="component" value="Chromosome ssa12"/>
</dbReference>
<sequence>MRSHHLFLLIYLTALCCYWGTSDAQRNETCHTQELCTQAGDPTSNFLQCVGLPATDTGRDHLQNLKDTIDAALDVYSFMRSSLSQTPVLGLELGISVNPEAEAYQDEDLIKVWMEVKLKPLLSSISRGFLTCLSNKNFSCNTYQTMVEELSDHFSEMDPVRQRWIYMFFMYPFLSGERAAGGATPVNSGAEGRVVVASGGGGTGEWNPESGVPHPDDRGPSPHGELHLDHTRVPQPHLPPILHPRVPTQTHVG</sequence>
<feature type="chain" id="PRO_5045592513" evidence="2">
    <location>
        <begin position="25"/>
        <end position="253"/>
    </location>
</feature>
<keyword evidence="2" id="KW-0732">Signal</keyword>
<feature type="region of interest" description="Disordered" evidence="1">
    <location>
        <begin position="197"/>
        <end position="253"/>
    </location>
</feature>
<evidence type="ECO:0000256" key="2">
    <source>
        <dbReference type="SAM" id="SignalP"/>
    </source>
</evidence>
<dbReference type="RefSeq" id="XP_045546583.1">
    <property type="nucleotide sequence ID" value="XM_045690627.1"/>
</dbReference>
<accession>A0ABM3CJ53</accession>
<keyword evidence="3" id="KW-1185">Reference proteome</keyword>
<protein>
    <submittedName>
        <fullName evidence="4">Uncharacterized protein</fullName>
    </submittedName>
</protein>
<organism evidence="3 4">
    <name type="scientific">Salmo salar</name>
    <name type="common">Atlantic salmon</name>
    <dbReference type="NCBI Taxonomy" id="8030"/>
    <lineage>
        <taxon>Eukaryota</taxon>
        <taxon>Metazoa</taxon>
        <taxon>Chordata</taxon>
        <taxon>Craniata</taxon>
        <taxon>Vertebrata</taxon>
        <taxon>Euteleostomi</taxon>
        <taxon>Actinopterygii</taxon>
        <taxon>Neopterygii</taxon>
        <taxon>Teleostei</taxon>
        <taxon>Protacanthopterygii</taxon>
        <taxon>Salmoniformes</taxon>
        <taxon>Salmonidae</taxon>
        <taxon>Salmoninae</taxon>
        <taxon>Salmo</taxon>
    </lineage>
</organism>
<evidence type="ECO:0000313" key="4">
    <source>
        <dbReference type="RefSeq" id="XP_045546583.1"/>
    </source>
</evidence>
<dbReference type="GeneID" id="106590818"/>
<name>A0ABM3CJ53_SALSA</name>
<proteinExistence type="predicted"/>